<evidence type="ECO:0008006" key="10">
    <source>
        <dbReference type="Google" id="ProtNLM"/>
    </source>
</evidence>
<feature type="compositionally biased region" description="Low complexity" evidence="6">
    <location>
        <begin position="30"/>
        <end position="40"/>
    </location>
</feature>
<evidence type="ECO:0000256" key="6">
    <source>
        <dbReference type="SAM" id="MobiDB-lite"/>
    </source>
</evidence>
<evidence type="ECO:0000256" key="4">
    <source>
        <dbReference type="ARBA" id="ARBA00022989"/>
    </source>
</evidence>
<gene>
    <name evidence="8" type="ORF">LSAT_V11C800414850</name>
</gene>
<comment type="caution">
    <text evidence="8">The sequence shown here is derived from an EMBL/GenBank/DDBJ whole genome shotgun (WGS) entry which is preliminary data.</text>
</comment>
<evidence type="ECO:0000256" key="3">
    <source>
        <dbReference type="ARBA" id="ARBA00022692"/>
    </source>
</evidence>
<sequence>MSNDKNLRVKTGRRRFPSDISHADLNPEIQSQSTPSQTSTFPTKMSSGCALLCEIIFALLLPPLGVCLRYGCCTAEFFVCLLLTLLGYLPGIIYALYAIVLVNPDRDDYRDRYYTLA</sequence>
<feature type="transmembrane region" description="Helical" evidence="7">
    <location>
        <begin position="49"/>
        <end position="71"/>
    </location>
</feature>
<keyword evidence="4 7" id="KW-1133">Transmembrane helix</keyword>
<reference evidence="8 9" key="1">
    <citation type="journal article" date="2017" name="Nat. Commun.">
        <title>Genome assembly with in vitro proximity ligation data and whole-genome triplication in lettuce.</title>
        <authorList>
            <person name="Reyes-Chin-Wo S."/>
            <person name="Wang Z."/>
            <person name="Yang X."/>
            <person name="Kozik A."/>
            <person name="Arikit S."/>
            <person name="Song C."/>
            <person name="Xia L."/>
            <person name="Froenicke L."/>
            <person name="Lavelle D.O."/>
            <person name="Truco M.J."/>
            <person name="Xia R."/>
            <person name="Zhu S."/>
            <person name="Xu C."/>
            <person name="Xu H."/>
            <person name="Xu X."/>
            <person name="Cox K."/>
            <person name="Korf I."/>
            <person name="Meyers B.C."/>
            <person name="Michelmore R.W."/>
        </authorList>
    </citation>
    <scope>NUCLEOTIDE SEQUENCE [LARGE SCALE GENOMIC DNA]</scope>
    <source>
        <strain evidence="9">cv. Salinas</strain>
        <tissue evidence="8">Seedlings</tissue>
    </source>
</reference>
<keyword evidence="3 7" id="KW-0812">Transmembrane</keyword>
<keyword evidence="9" id="KW-1185">Reference proteome</keyword>
<proteinExistence type="inferred from homology"/>
<dbReference type="AlphaFoldDB" id="A0A9R1UQJ6"/>
<dbReference type="GO" id="GO:0016020">
    <property type="term" value="C:membrane"/>
    <property type="evidence" value="ECO:0007669"/>
    <property type="project" value="UniProtKB-SubCell"/>
</dbReference>
<name>A0A9R1UQJ6_LACSA</name>
<feature type="transmembrane region" description="Helical" evidence="7">
    <location>
        <begin position="77"/>
        <end position="102"/>
    </location>
</feature>
<dbReference type="PANTHER" id="PTHR21659">
    <property type="entry name" value="HYDROPHOBIC PROTEIN RCI2 LOW TEMPERATURE AND SALT RESPONSIVE PROTEIN LTI6 -RELATED"/>
    <property type="match status" value="1"/>
</dbReference>
<comment type="similarity">
    <text evidence="2">Belongs to the UPF0057 (PMP3) family.</text>
</comment>
<evidence type="ECO:0000256" key="2">
    <source>
        <dbReference type="ARBA" id="ARBA00009530"/>
    </source>
</evidence>
<evidence type="ECO:0000256" key="5">
    <source>
        <dbReference type="ARBA" id="ARBA00023136"/>
    </source>
</evidence>
<feature type="region of interest" description="Disordered" evidence="6">
    <location>
        <begin position="1"/>
        <end position="40"/>
    </location>
</feature>
<protein>
    <recommendedName>
        <fullName evidence="10">Hydrophobic protein OSR8</fullName>
    </recommendedName>
</protein>
<evidence type="ECO:0000256" key="7">
    <source>
        <dbReference type="SAM" id="Phobius"/>
    </source>
</evidence>
<dbReference type="OrthoDB" id="2802411at2759"/>
<keyword evidence="5 7" id="KW-0472">Membrane</keyword>
<dbReference type="InterPro" id="IPR000612">
    <property type="entry name" value="PMP3"/>
</dbReference>
<evidence type="ECO:0000313" key="8">
    <source>
        <dbReference type="EMBL" id="KAJ0192142.1"/>
    </source>
</evidence>
<dbReference type="PANTHER" id="PTHR21659:SF118">
    <property type="entry name" value="PROTEOLIPID MEMBRANE POTENTIAL MODULATOR"/>
    <property type="match status" value="1"/>
</dbReference>
<dbReference type="PROSITE" id="PS01309">
    <property type="entry name" value="UPF0057"/>
    <property type="match status" value="1"/>
</dbReference>
<dbReference type="Proteomes" id="UP000235145">
    <property type="component" value="Unassembled WGS sequence"/>
</dbReference>
<dbReference type="Pfam" id="PF01679">
    <property type="entry name" value="Pmp3"/>
    <property type="match status" value="1"/>
</dbReference>
<dbReference type="EMBL" id="NBSK02000008">
    <property type="protein sequence ID" value="KAJ0192142.1"/>
    <property type="molecule type" value="Genomic_DNA"/>
</dbReference>
<comment type="subcellular location">
    <subcellularLocation>
        <location evidence="1">Membrane</location>
    </subcellularLocation>
</comment>
<evidence type="ECO:0000313" key="9">
    <source>
        <dbReference type="Proteomes" id="UP000235145"/>
    </source>
</evidence>
<evidence type="ECO:0000256" key="1">
    <source>
        <dbReference type="ARBA" id="ARBA00004370"/>
    </source>
</evidence>
<organism evidence="8 9">
    <name type="scientific">Lactuca sativa</name>
    <name type="common">Garden lettuce</name>
    <dbReference type="NCBI Taxonomy" id="4236"/>
    <lineage>
        <taxon>Eukaryota</taxon>
        <taxon>Viridiplantae</taxon>
        <taxon>Streptophyta</taxon>
        <taxon>Embryophyta</taxon>
        <taxon>Tracheophyta</taxon>
        <taxon>Spermatophyta</taxon>
        <taxon>Magnoliopsida</taxon>
        <taxon>eudicotyledons</taxon>
        <taxon>Gunneridae</taxon>
        <taxon>Pentapetalae</taxon>
        <taxon>asterids</taxon>
        <taxon>campanulids</taxon>
        <taxon>Asterales</taxon>
        <taxon>Asteraceae</taxon>
        <taxon>Cichorioideae</taxon>
        <taxon>Cichorieae</taxon>
        <taxon>Lactucinae</taxon>
        <taxon>Lactuca</taxon>
    </lineage>
</organism>
<accession>A0A9R1UQJ6</accession>